<gene>
    <name evidence="1" type="ORF">D2962_08320</name>
</gene>
<keyword evidence="2" id="KW-1185">Reference proteome</keyword>
<accession>A0A3G2R699</accession>
<sequence length="328" mass="38163">MGKTKIEWATTVWNPVAGCTKISPGCEHCYAERMAKRLAGRYGYPKENPFQVTFHRERLNEPAKWKKPQRVFVCSMGDLFHEDVHFQDISIIWWTMLWFSQHTYMILTKRPERIIKFFEYLESDIGGWKWITEGGTNKRYYKQWKWPLPNVWIGVTAENQEMADKRIPVLLQIPAAVRFVSVEPMLGPINLIKDDDLYWEPTKQQWVPRIGLDWVICGGETGPGARPMCPDWVRDLRDQCISAEVPFFFKSWGDWAPWYGDEDDGCPGDPECEEINCSGCRKARFWRFTGGGPAGYEPRDVLYSVRVGKKAAGRILDGQEWNQLPNKL</sequence>
<dbReference type="InterPro" id="IPR011101">
    <property type="entry name" value="DUF5131"/>
</dbReference>
<dbReference type="AlphaFoldDB" id="A0A3G2R699"/>
<dbReference type="Proteomes" id="UP000280960">
    <property type="component" value="Chromosome"/>
</dbReference>
<dbReference type="Pfam" id="PF07505">
    <property type="entry name" value="DUF5131"/>
    <property type="match status" value="1"/>
</dbReference>
<name>A0A3G2R699_9FIRM</name>
<dbReference type="RefSeq" id="WP_122014718.1">
    <property type="nucleotide sequence ID" value="NZ_CP033169.1"/>
</dbReference>
<reference evidence="1 2" key="1">
    <citation type="submission" date="2018-10" db="EMBL/GenBank/DDBJ databases">
        <authorList>
            <person name="Zhang X."/>
        </authorList>
    </citation>
    <scope>NUCLEOTIDE SEQUENCE [LARGE SCALE GENOMIC DNA]</scope>
    <source>
        <strain evidence="1 2">SK-G1</strain>
    </source>
</reference>
<dbReference type="EMBL" id="CP033169">
    <property type="protein sequence ID" value="AYO30628.1"/>
    <property type="molecule type" value="Genomic_DNA"/>
</dbReference>
<proteinExistence type="predicted"/>
<organism evidence="1 2">
    <name type="scientific">Biomaibacter acetigenes</name>
    <dbReference type="NCBI Taxonomy" id="2316383"/>
    <lineage>
        <taxon>Bacteria</taxon>
        <taxon>Bacillati</taxon>
        <taxon>Bacillota</taxon>
        <taxon>Clostridia</taxon>
        <taxon>Thermosediminibacterales</taxon>
        <taxon>Tepidanaerobacteraceae</taxon>
        <taxon>Biomaibacter</taxon>
    </lineage>
</organism>
<evidence type="ECO:0000313" key="1">
    <source>
        <dbReference type="EMBL" id="AYO30628.1"/>
    </source>
</evidence>
<protein>
    <submittedName>
        <fullName evidence="1">Phage Gp37/Gp68 family protein</fullName>
    </submittedName>
</protein>
<dbReference type="KEGG" id="bacg:D2962_08320"/>
<evidence type="ECO:0000313" key="2">
    <source>
        <dbReference type="Proteomes" id="UP000280960"/>
    </source>
</evidence>